<dbReference type="InterPro" id="IPR029982">
    <property type="entry name" value="Kptn"/>
</dbReference>
<organism evidence="2 3">
    <name type="scientific">Trichomalopsis sarcophagae</name>
    <dbReference type="NCBI Taxonomy" id="543379"/>
    <lineage>
        <taxon>Eukaryota</taxon>
        <taxon>Metazoa</taxon>
        <taxon>Ecdysozoa</taxon>
        <taxon>Arthropoda</taxon>
        <taxon>Hexapoda</taxon>
        <taxon>Insecta</taxon>
        <taxon>Pterygota</taxon>
        <taxon>Neoptera</taxon>
        <taxon>Endopterygota</taxon>
        <taxon>Hymenoptera</taxon>
        <taxon>Apocrita</taxon>
        <taxon>Proctotrupomorpha</taxon>
        <taxon>Chalcidoidea</taxon>
        <taxon>Pteromalidae</taxon>
        <taxon>Pteromalinae</taxon>
        <taxon>Trichomalopsis</taxon>
    </lineage>
</organism>
<evidence type="ECO:0000313" key="3">
    <source>
        <dbReference type="Proteomes" id="UP000215335"/>
    </source>
</evidence>
<dbReference type="PANTHER" id="PTHR15435:SF2">
    <property type="entry name" value="KICSTOR COMPLEX PROTEIN KAPTIN"/>
    <property type="match status" value="1"/>
</dbReference>
<protein>
    <recommendedName>
        <fullName evidence="4">Kaptin</fullName>
    </recommendedName>
</protein>
<dbReference type="GO" id="GO:0030027">
    <property type="term" value="C:lamellipodium"/>
    <property type="evidence" value="ECO:0007669"/>
    <property type="project" value="TreeGrafter"/>
</dbReference>
<dbReference type="STRING" id="543379.A0A232ESI4"/>
<feature type="compositionally biased region" description="Polar residues" evidence="1">
    <location>
        <begin position="1"/>
        <end position="10"/>
    </location>
</feature>
<dbReference type="GO" id="GO:0034198">
    <property type="term" value="P:cellular response to amino acid starvation"/>
    <property type="evidence" value="ECO:0007669"/>
    <property type="project" value="TreeGrafter"/>
</dbReference>
<dbReference type="GO" id="GO:0007015">
    <property type="term" value="P:actin filament organization"/>
    <property type="evidence" value="ECO:0007669"/>
    <property type="project" value="InterPro"/>
</dbReference>
<name>A0A232ESI4_9HYME</name>
<dbReference type="OrthoDB" id="10267127at2759"/>
<evidence type="ECO:0008006" key="4">
    <source>
        <dbReference type="Google" id="ProtNLM"/>
    </source>
</evidence>
<feature type="region of interest" description="Disordered" evidence="1">
    <location>
        <begin position="1"/>
        <end position="23"/>
    </location>
</feature>
<reference evidence="2 3" key="1">
    <citation type="journal article" date="2017" name="Curr. Biol.">
        <title>The Evolution of Venom by Co-option of Single-Copy Genes.</title>
        <authorList>
            <person name="Martinson E.O."/>
            <person name="Mrinalini"/>
            <person name="Kelkar Y.D."/>
            <person name="Chang C.H."/>
            <person name="Werren J.H."/>
        </authorList>
    </citation>
    <scope>NUCLEOTIDE SEQUENCE [LARGE SCALE GENOMIC DNA]</scope>
    <source>
        <strain evidence="2 3">Alberta</strain>
        <tissue evidence="2">Whole body</tissue>
    </source>
</reference>
<keyword evidence="3" id="KW-1185">Reference proteome</keyword>
<dbReference type="GO" id="GO:0015629">
    <property type="term" value="C:actin cytoskeleton"/>
    <property type="evidence" value="ECO:0007669"/>
    <property type="project" value="InterPro"/>
</dbReference>
<dbReference type="GO" id="GO:0051015">
    <property type="term" value="F:actin filament binding"/>
    <property type="evidence" value="ECO:0007669"/>
    <property type="project" value="TreeGrafter"/>
</dbReference>
<dbReference type="Proteomes" id="UP000215335">
    <property type="component" value="Unassembled WGS sequence"/>
</dbReference>
<dbReference type="PANTHER" id="PTHR15435">
    <property type="entry name" value="KICSTOR COMPLEX PROTEIN KAPTIN"/>
    <property type="match status" value="1"/>
</dbReference>
<evidence type="ECO:0000256" key="1">
    <source>
        <dbReference type="SAM" id="MobiDB-lite"/>
    </source>
</evidence>
<dbReference type="AlphaFoldDB" id="A0A232ESI4"/>
<accession>A0A232ESI4</accession>
<gene>
    <name evidence="2" type="ORF">TSAR_001513</name>
</gene>
<proteinExistence type="predicted"/>
<sequence length="464" mass="52775">MASEQASHTYETNEDTSDGFSNSRNKNNNLLAGSLPDFFKNLPRLGDKSTMINLIHAHWFPLASQGNIYSLTTLRSPKGSNKVLVASLKRKIYSFEYNQHSKWRLKPLVKELLFTYIPNGAEIIAIDAYNKSNAGDEFVIGITIMKPSGETSIERYLNIYTEGVGEGDESNSLESIAQNCLMVELSYTPYMLYHTIIPQESGNEIVWLISGNDNRIHMIREDKQNHSYTESQLEKYFPELDQLKAIALWVDIYYYNERLTAISCECGLFKLAKVNVGSLEIIQNWILRYDNPISSVRIFPSQNEIRKPAFLNIDYDTKKEVNINVLLNTGNVAVIFQDVLNQQMNSDVLLSGNELTSDCILCSCVADINMDGQNEILLGTYKQEVLVFGPVNNSWKMIDKKLFDAPVHSMSYLDLAGDGVKVLVVLTQRSVHIMQHDIKEIMKKWQDRFLQLSSLMNLSDETDD</sequence>
<dbReference type="GO" id="GO:1904262">
    <property type="term" value="P:negative regulation of TORC1 signaling"/>
    <property type="evidence" value="ECO:0007669"/>
    <property type="project" value="TreeGrafter"/>
</dbReference>
<comment type="caution">
    <text evidence="2">The sequence shown here is derived from an EMBL/GenBank/DDBJ whole genome shotgun (WGS) entry which is preliminary data.</text>
</comment>
<dbReference type="EMBL" id="NNAY01002421">
    <property type="protein sequence ID" value="OXU21311.1"/>
    <property type="molecule type" value="Genomic_DNA"/>
</dbReference>
<evidence type="ECO:0000313" key="2">
    <source>
        <dbReference type="EMBL" id="OXU21311.1"/>
    </source>
</evidence>